<evidence type="ECO:0000313" key="1">
    <source>
        <dbReference type="EMBL" id="QNP46811.1"/>
    </source>
</evidence>
<keyword evidence="2" id="KW-1185">Reference proteome</keyword>
<dbReference type="PANTHER" id="PTHR33986:SF15">
    <property type="entry name" value="MITOCHONDRIAL FISSION PROTEIN ELM1"/>
    <property type="match status" value="1"/>
</dbReference>
<dbReference type="SUPFAM" id="SSF53756">
    <property type="entry name" value="UDP-Glycosyltransferase/glycogen phosphorylase"/>
    <property type="match status" value="1"/>
</dbReference>
<sequence length="330" mass="36361">MSARRPRIWVLLGHRRGDNNQLLALAEGLRLPFETRTPTYRKFWPIFLKLFPARPHLLTSDARRNLQPPWPDLVIGIGRRSVAAARWIRGASGGRTKIVRLGNPRAEAKLFDLVITTPQYPVRDQGNVLTLPVSMARYRKAPKPTNEEENWLGELPRPHFLVSVGGKTRYWALQDEVLANAVKRLADKARSAGGSLIVATSPRTPPSAIEAIARSGAECEIVADGRIRYPVLLADADQHYVTAESVSMISEAVLTGKPVGLIPVDLDEEGQRELGTNGLSGSKRDVRRFWTELQSKGLVGTIDEPNAGAVEDPVETAVAAVKRLLGDRVE</sequence>
<name>A0ABX6TAD2_9SPHN</name>
<reference evidence="1 2" key="1">
    <citation type="submission" date="2020-08" db="EMBL/GenBank/DDBJ databases">
        <title>Genome sequence of Sphingomonas sediminicola KACC 15039T.</title>
        <authorList>
            <person name="Hyun D.-W."/>
            <person name="Bae J.-W."/>
        </authorList>
    </citation>
    <scope>NUCLEOTIDE SEQUENCE [LARGE SCALE GENOMIC DNA]</scope>
    <source>
        <strain evidence="1 2">KACC 15039</strain>
    </source>
</reference>
<evidence type="ECO:0000313" key="2">
    <source>
        <dbReference type="Proteomes" id="UP000516105"/>
    </source>
</evidence>
<dbReference type="InterPro" id="IPR009367">
    <property type="entry name" value="Elm1-like"/>
</dbReference>
<dbReference type="EMBL" id="CP060782">
    <property type="protein sequence ID" value="QNP46811.1"/>
    <property type="molecule type" value="Genomic_DNA"/>
</dbReference>
<proteinExistence type="predicted"/>
<dbReference type="Pfam" id="PF06258">
    <property type="entry name" value="Mito_fiss_Elm1"/>
    <property type="match status" value="1"/>
</dbReference>
<dbReference type="PANTHER" id="PTHR33986">
    <property type="entry name" value="OS02G0535700 PROTEIN"/>
    <property type="match status" value="1"/>
</dbReference>
<protein>
    <submittedName>
        <fullName evidence="1">Mitochondrial fission ELM1 family protein</fullName>
    </submittedName>
</protein>
<gene>
    <name evidence="1" type="ORF">H9L14_07160</name>
</gene>
<accession>A0ABX6TAD2</accession>
<dbReference type="RefSeq" id="WP_187709764.1">
    <property type="nucleotide sequence ID" value="NZ_CP060782.1"/>
</dbReference>
<dbReference type="Proteomes" id="UP000516105">
    <property type="component" value="Chromosome"/>
</dbReference>
<organism evidence="1 2">
    <name type="scientific">Sphingomonas sediminicola</name>
    <dbReference type="NCBI Taxonomy" id="386874"/>
    <lineage>
        <taxon>Bacteria</taxon>
        <taxon>Pseudomonadati</taxon>
        <taxon>Pseudomonadota</taxon>
        <taxon>Alphaproteobacteria</taxon>
        <taxon>Sphingomonadales</taxon>
        <taxon>Sphingomonadaceae</taxon>
        <taxon>Sphingomonas</taxon>
    </lineage>
</organism>